<dbReference type="GO" id="GO:0005524">
    <property type="term" value="F:ATP binding"/>
    <property type="evidence" value="ECO:0007669"/>
    <property type="project" value="UniProtKB-KW"/>
</dbReference>
<gene>
    <name evidence="7" type="ORF">RA11412_1972</name>
</gene>
<dbReference type="PROSITE" id="PS00722">
    <property type="entry name" value="FTHFS_2"/>
    <property type="match status" value="1"/>
</dbReference>
<evidence type="ECO:0000313" key="7">
    <source>
        <dbReference type="EMBL" id="BAV88271.1"/>
    </source>
</evidence>
<evidence type="ECO:0000256" key="4">
    <source>
        <dbReference type="ARBA" id="ARBA00022598"/>
    </source>
</evidence>
<keyword evidence="6" id="KW-0067">ATP-binding</keyword>
<evidence type="ECO:0000256" key="3">
    <source>
        <dbReference type="ARBA" id="ARBA00022563"/>
    </source>
</evidence>
<proteinExistence type="predicted"/>
<evidence type="ECO:0000313" key="8">
    <source>
        <dbReference type="Proteomes" id="UP000250241"/>
    </source>
</evidence>
<evidence type="ECO:0000256" key="5">
    <source>
        <dbReference type="ARBA" id="ARBA00022741"/>
    </source>
</evidence>
<dbReference type="UniPathway" id="UPA00193"/>
<dbReference type="Proteomes" id="UP000250241">
    <property type="component" value="Chromosome"/>
</dbReference>
<dbReference type="Gene3D" id="3.40.50.300">
    <property type="entry name" value="P-loop containing nucleotide triphosphate hydrolases"/>
    <property type="match status" value="1"/>
</dbReference>
<protein>
    <recommendedName>
        <fullName evidence="2">formate--tetrahydrofolate ligase</fullName>
        <ecNumber evidence="2">6.3.4.3</ecNumber>
    </recommendedName>
</protein>
<evidence type="ECO:0000256" key="1">
    <source>
        <dbReference type="ARBA" id="ARBA00004777"/>
    </source>
</evidence>
<keyword evidence="3" id="KW-0554">One-carbon metabolism</keyword>
<dbReference type="InterPro" id="IPR027417">
    <property type="entry name" value="P-loop_NTPase"/>
</dbReference>
<dbReference type="InterPro" id="IPR000559">
    <property type="entry name" value="Formate_THF_ligase"/>
</dbReference>
<keyword evidence="5" id="KW-0547">Nucleotide-binding</keyword>
<comment type="pathway">
    <text evidence="1">One-carbon metabolism; tetrahydrofolate interconversion.</text>
</comment>
<reference evidence="7 8" key="1">
    <citation type="submission" date="2016-10" db="EMBL/GenBank/DDBJ databases">
        <title>Genome sequence of Rothia aeria strain JCM11412.</title>
        <authorList>
            <person name="Nambu T."/>
        </authorList>
    </citation>
    <scope>NUCLEOTIDE SEQUENCE [LARGE SCALE GENOMIC DNA]</scope>
    <source>
        <strain evidence="7 8">JCM 11412</strain>
    </source>
</reference>
<sequence length="85" mass="9214">MADYVGLEYSDYVITEAGFGADMGAERLFNVKCRISGLKPDAAVLVVTVRALKSHSGLYKIVPGKPLPDGMLQESPQMLRQGLQT</sequence>
<evidence type="ECO:0000256" key="6">
    <source>
        <dbReference type="ARBA" id="ARBA00022840"/>
    </source>
</evidence>
<dbReference type="GO" id="GO:0004329">
    <property type="term" value="F:formate-tetrahydrofolate ligase activity"/>
    <property type="evidence" value="ECO:0007669"/>
    <property type="project" value="UniProtKB-EC"/>
</dbReference>
<dbReference type="GO" id="GO:0035999">
    <property type="term" value="P:tetrahydrofolate interconversion"/>
    <property type="evidence" value="ECO:0007669"/>
    <property type="project" value="UniProtKB-UniPathway"/>
</dbReference>
<dbReference type="EMBL" id="AP017895">
    <property type="protein sequence ID" value="BAV88271.1"/>
    <property type="molecule type" value="Genomic_DNA"/>
</dbReference>
<organism evidence="7 8">
    <name type="scientific">Rothia aeria</name>
    <dbReference type="NCBI Taxonomy" id="172042"/>
    <lineage>
        <taxon>Bacteria</taxon>
        <taxon>Bacillati</taxon>
        <taxon>Actinomycetota</taxon>
        <taxon>Actinomycetes</taxon>
        <taxon>Micrococcales</taxon>
        <taxon>Micrococcaceae</taxon>
        <taxon>Rothia</taxon>
    </lineage>
</organism>
<keyword evidence="4 7" id="KW-0436">Ligase</keyword>
<dbReference type="InterPro" id="IPR020628">
    <property type="entry name" value="Formate_THF_ligase_CS"/>
</dbReference>
<name>A0A2Z5R1A0_9MICC</name>
<dbReference type="EC" id="6.3.4.3" evidence="2"/>
<dbReference type="KEGG" id="raj:RA11412_1972"/>
<accession>A0A2Z5R1A0</accession>
<keyword evidence="8" id="KW-1185">Reference proteome</keyword>
<evidence type="ECO:0000256" key="2">
    <source>
        <dbReference type="ARBA" id="ARBA00012295"/>
    </source>
</evidence>
<dbReference type="SUPFAM" id="SSF52540">
    <property type="entry name" value="P-loop containing nucleoside triphosphate hydrolases"/>
    <property type="match status" value="1"/>
</dbReference>
<dbReference type="Pfam" id="PF01268">
    <property type="entry name" value="FTHFS"/>
    <property type="match status" value="1"/>
</dbReference>
<dbReference type="AlphaFoldDB" id="A0A2Z5R1A0"/>